<gene>
    <name evidence="3" type="ORF">CGZ92_01495</name>
</gene>
<evidence type="ECO:0000256" key="1">
    <source>
        <dbReference type="SAM" id="MobiDB-lite"/>
    </source>
</evidence>
<dbReference type="AlphaFoldDB" id="A0A255EH20"/>
<proteinExistence type="predicted"/>
<feature type="transmembrane region" description="Helical" evidence="2">
    <location>
        <begin position="48"/>
        <end position="70"/>
    </location>
</feature>
<feature type="compositionally biased region" description="Basic and acidic residues" evidence="1">
    <location>
        <begin position="32"/>
        <end position="41"/>
    </location>
</feature>
<comment type="caution">
    <text evidence="3">The sequence shown here is derived from an EMBL/GenBank/DDBJ whole genome shotgun (WGS) entry which is preliminary data.</text>
</comment>
<dbReference type="Pfam" id="PF14155">
    <property type="entry name" value="DUF4307"/>
    <property type="match status" value="1"/>
</dbReference>
<keyword evidence="2" id="KW-0812">Transmembrane</keyword>
<reference evidence="3 4" key="1">
    <citation type="submission" date="2017-07" db="EMBL/GenBank/DDBJ databases">
        <title>Draft whole genome sequences of clinical Proprionibacteriaceae strains.</title>
        <authorList>
            <person name="Bernier A.-M."/>
            <person name="Bernard K."/>
            <person name="Domingo M.-C."/>
        </authorList>
    </citation>
    <scope>NUCLEOTIDE SEQUENCE [LARGE SCALE GENOMIC DNA]</scope>
    <source>
        <strain evidence="3 4">NML 160184</strain>
    </source>
</reference>
<name>A0A255EH20_9ACTN</name>
<keyword evidence="2" id="KW-0472">Membrane</keyword>
<organism evidence="3 4">
    <name type="scientific">Parenemella sanctibonifatiensis</name>
    <dbReference type="NCBI Taxonomy" id="2016505"/>
    <lineage>
        <taxon>Bacteria</taxon>
        <taxon>Bacillati</taxon>
        <taxon>Actinomycetota</taxon>
        <taxon>Actinomycetes</taxon>
        <taxon>Propionibacteriales</taxon>
        <taxon>Propionibacteriaceae</taxon>
        <taxon>Parenemella</taxon>
    </lineage>
</organism>
<keyword evidence="2" id="KW-1133">Transmembrane helix</keyword>
<accession>A0A255EH20</accession>
<dbReference type="Proteomes" id="UP000216533">
    <property type="component" value="Unassembled WGS sequence"/>
</dbReference>
<protein>
    <recommendedName>
        <fullName evidence="5">DUF4307 domain-containing protein</fullName>
    </recommendedName>
</protein>
<evidence type="ECO:0000313" key="4">
    <source>
        <dbReference type="Proteomes" id="UP000216533"/>
    </source>
</evidence>
<sequence length="159" mass="16809">MGDNGTVSSTEDTASTLDTTGVHAPSAQDPEVQQRLERRYPPDRISRPVKITATVAFAAIALAWLVWAALFHSNPPVGAQVSEFAVVDAGEVTATLVVDRPDPSVAVTCQVYAEAVDYERVGEKVVHVGPGAETVERITVSVRTFREAASVGTTGCTVD</sequence>
<dbReference type="InterPro" id="IPR025443">
    <property type="entry name" value="DUF4307"/>
</dbReference>
<feature type="compositionally biased region" description="Polar residues" evidence="1">
    <location>
        <begin position="1"/>
        <end position="19"/>
    </location>
</feature>
<feature type="region of interest" description="Disordered" evidence="1">
    <location>
        <begin position="1"/>
        <end position="41"/>
    </location>
</feature>
<evidence type="ECO:0000256" key="2">
    <source>
        <dbReference type="SAM" id="Phobius"/>
    </source>
</evidence>
<evidence type="ECO:0008006" key="5">
    <source>
        <dbReference type="Google" id="ProtNLM"/>
    </source>
</evidence>
<evidence type="ECO:0000313" key="3">
    <source>
        <dbReference type="EMBL" id="OYN90530.1"/>
    </source>
</evidence>
<dbReference type="EMBL" id="NMVI01000005">
    <property type="protein sequence ID" value="OYN90530.1"/>
    <property type="molecule type" value="Genomic_DNA"/>
</dbReference>